<dbReference type="InterPro" id="IPR023424">
    <property type="entry name" value="OadG"/>
</dbReference>
<evidence type="ECO:0000256" key="14">
    <source>
        <dbReference type="ARBA" id="ARBA00023201"/>
    </source>
</evidence>
<evidence type="ECO:0000256" key="17">
    <source>
        <dbReference type="RuleBase" id="RU004278"/>
    </source>
</evidence>
<dbReference type="NCBIfam" id="TIGR01195">
    <property type="entry name" value="oadG_fam"/>
    <property type="match status" value="1"/>
</dbReference>
<dbReference type="HAMAP" id="MF_00404">
    <property type="entry name" value="OadG"/>
    <property type="match status" value="1"/>
</dbReference>
<protein>
    <recommendedName>
        <fullName evidence="16">Probable oxaloacetate decarboxylase gamma chain</fullName>
        <ecNumber evidence="16">7.2.4.2</ecNumber>
    </recommendedName>
</protein>
<evidence type="ECO:0000256" key="1">
    <source>
        <dbReference type="ARBA" id="ARBA00001959"/>
    </source>
</evidence>
<feature type="transmembrane region" description="Helical" evidence="16 17">
    <location>
        <begin position="12"/>
        <end position="32"/>
    </location>
</feature>
<evidence type="ECO:0000256" key="12">
    <source>
        <dbReference type="ARBA" id="ARBA00023065"/>
    </source>
</evidence>
<evidence type="ECO:0000256" key="5">
    <source>
        <dbReference type="ARBA" id="ARBA00011869"/>
    </source>
</evidence>
<keyword evidence="14 16" id="KW-0739">Sodium transport</keyword>
<evidence type="ECO:0000256" key="7">
    <source>
        <dbReference type="ARBA" id="ARBA00022475"/>
    </source>
</evidence>
<dbReference type="Proteomes" id="UP000014461">
    <property type="component" value="Unassembled WGS sequence"/>
</dbReference>
<evidence type="ECO:0000256" key="15">
    <source>
        <dbReference type="ARBA" id="ARBA00048176"/>
    </source>
</evidence>
<keyword evidence="7 16" id="KW-1003">Cell membrane</keyword>
<evidence type="ECO:0000256" key="6">
    <source>
        <dbReference type="ARBA" id="ARBA00022448"/>
    </source>
</evidence>
<keyword evidence="12 16" id="KW-0406">Ion transport</keyword>
<evidence type="ECO:0000256" key="16">
    <source>
        <dbReference type="HAMAP-Rule" id="MF_00404"/>
    </source>
</evidence>
<dbReference type="GO" id="GO:0015451">
    <property type="term" value="F:decarboxylation-driven active transmembrane transporter activity"/>
    <property type="evidence" value="ECO:0007669"/>
    <property type="project" value="UniProtKB-EC"/>
</dbReference>
<keyword evidence="8 16" id="KW-0812">Transmembrane</keyword>
<dbReference type="Pfam" id="PF04277">
    <property type="entry name" value="OAD_gamma"/>
    <property type="match status" value="1"/>
</dbReference>
<comment type="subcellular location">
    <subcellularLocation>
        <location evidence="3 16 17">Cell membrane</location>
        <topology evidence="3 16 17">Single-pass membrane protein</topology>
    </subcellularLocation>
</comment>
<dbReference type="EC" id="7.2.4.2" evidence="16"/>
<evidence type="ECO:0000313" key="18">
    <source>
        <dbReference type="EMBL" id="GAD04193.1"/>
    </source>
</evidence>
<name>R9PSD1_AGAAL</name>
<comment type="function">
    <text evidence="2 16 17">Catalyzes the decarboxylation of oxaloacetate coupled to Na(+) translocation.</text>
</comment>
<comment type="caution">
    <text evidence="18">The sequence shown here is derived from an EMBL/GenBank/DDBJ whole genome shotgun (WGS) entry which is preliminary data.</text>
</comment>
<evidence type="ECO:0000256" key="3">
    <source>
        <dbReference type="ARBA" id="ARBA00004162"/>
    </source>
</evidence>
<dbReference type="InterPro" id="IPR005899">
    <property type="entry name" value="Na_pump_deCOase"/>
</dbReference>
<comment type="subunit">
    <text evidence="5 16">Heterotrimer of an alpha, a beta and a gamma subunit.</text>
</comment>
<dbReference type="AlphaFoldDB" id="R9PSD1"/>
<evidence type="ECO:0000256" key="10">
    <source>
        <dbReference type="ARBA" id="ARBA00022989"/>
    </source>
</evidence>
<reference evidence="18" key="1">
    <citation type="journal article" date="2013" name="Genome Announc.">
        <title>Draft Genome Sequence of Agarivorans albus Strain MKT 106T, an Agarolytic Marine Bacterium.</title>
        <authorList>
            <person name="Yasuike M."/>
            <person name="Nakamura Y."/>
            <person name="Kai W."/>
            <person name="Fujiwara A."/>
            <person name="Fukui Y."/>
            <person name="Satomi M."/>
            <person name="Sano M."/>
        </authorList>
    </citation>
    <scope>NUCLEOTIDE SEQUENCE [LARGE SCALE GENOMIC DNA]</scope>
</reference>
<keyword evidence="10 16" id="KW-1133">Transmembrane helix</keyword>
<proteinExistence type="inferred from homology"/>
<comment type="catalytic activity">
    <reaction evidence="15 16 17">
        <text>oxaloacetate + 2 Na(+)(in) + H(+) = pyruvate + 2 Na(+)(out) + CO2</text>
        <dbReference type="Rhea" id="RHEA:57724"/>
        <dbReference type="ChEBI" id="CHEBI:15361"/>
        <dbReference type="ChEBI" id="CHEBI:15378"/>
        <dbReference type="ChEBI" id="CHEBI:16452"/>
        <dbReference type="ChEBI" id="CHEBI:16526"/>
        <dbReference type="ChEBI" id="CHEBI:29101"/>
        <dbReference type="EC" id="7.2.4.2"/>
    </reaction>
</comment>
<keyword evidence="19" id="KW-1185">Reference proteome</keyword>
<evidence type="ECO:0000256" key="4">
    <source>
        <dbReference type="ARBA" id="ARBA00005844"/>
    </source>
</evidence>
<gene>
    <name evidence="16" type="primary">oadG</name>
    <name evidence="18" type="ORF">AALB_4273</name>
</gene>
<organism evidence="18 19">
    <name type="scientific">Agarivorans albus MKT 106</name>
    <dbReference type="NCBI Taxonomy" id="1331007"/>
    <lineage>
        <taxon>Bacteria</taxon>
        <taxon>Pseudomonadati</taxon>
        <taxon>Pseudomonadota</taxon>
        <taxon>Gammaproteobacteria</taxon>
        <taxon>Alteromonadales</taxon>
        <taxon>Alteromonadaceae</taxon>
        <taxon>Agarivorans</taxon>
    </lineage>
</organism>
<keyword evidence="6 16" id="KW-0813">Transport</keyword>
<evidence type="ECO:0000256" key="11">
    <source>
        <dbReference type="ARBA" id="ARBA00023053"/>
    </source>
</evidence>
<keyword evidence="9 16" id="KW-1278">Translocase</keyword>
<dbReference type="GO" id="GO:0005886">
    <property type="term" value="C:plasma membrane"/>
    <property type="evidence" value="ECO:0007669"/>
    <property type="project" value="UniProtKB-SubCell"/>
</dbReference>
<evidence type="ECO:0000256" key="8">
    <source>
        <dbReference type="ARBA" id="ARBA00022692"/>
    </source>
</evidence>
<accession>R9PSD1</accession>
<evidence type="ECO:0000256" key="9">
    <source>
        <dbReference type="ARBA" id="ARBA00022967"/>
    </source>
</evidence>
<dbReference type="STRING" id="1331007.AALB_4273"/>
<dbReference type="GO" id="GO:0015081">
    <property type="term" value="F:sodium ion transmembrane transporter activity"/>
    <property type="evidence" value="ECO:0007669"/>
    <property type="project" value="UniProtKB-UniRule"/>
</dbReference>
<dbReference type="GO" id="GO:0008948">
    <property type="term" value="F:oxaloacetate decarboxylase activity"/>
    <property type="evidence" value="ECO:0007669"/>
    <property type="project" value="UniProtKB-UniRule"/>
</dbReference>
<keyword evidence="11 16" id="KW-0915">Sodium</keyword>
<dbReference type="GO" id="GO:0036376">
    <property type="term" value="P:sodium ion export across plasma membrane"/>
    <property type="evidence" value="ECO:0007669"/>
    <property type="project" value="InterPro"/>
</dbReference>
<comment type="cofactor">
    <cofactor evidence="1 16 17">
        <name>Na(+)</name>
        <dbReference type="ChEBI" id="CHEBI:29101"/>
    </cofactor>
</comment>
<evidence type="ECO:0000313" key="19">
    <source>
        <dbReference type="Proteomes" id="UP000014461"/>
    </source>
</evidence>
<sequence>MDLTELLVEAATLMGVGMIAVFAFLSLLIVAVNGLAKLAPPLAEVAEPTQTSSPTPQPANNATVVAAISAAVQQYRKAQ</sequence>
<comment type="similarity">
    <text evidence="4 16 17">Belongs to the OadG family.</text>
</comment>
<keyword evidence="13 16" id="KW-0472">Membrane</keyword>
<evidence type="ECO:0000256" key="2">
    <source>
        <dbReference type="ARBA" id="ARBA00003002"/>
    </source>
</evidence>
<dbReference type="EMBL" id="BARX01000047">
    <property type="protein sequence ID" value="GAD04193.1"/>
    <property type="molecule type" value="Genomic_DNA"/>
</dbReference>
<evidence type="ECO:0000256" key="13">
    <source>
        <dbReference type="ARBA" id="ARBA00023136"/>
    </source>
</evidence>